<proteinExistence type="predicted"/>
<dbReference type="InterPro" id="IPR002645">
    <property type="entry name" value="STAS_dom"/>
</dbReference>
<dbReference type="PROSITE" id="PS50801">
    <property type="entry name" value="STAS"/>
    <property type="match status" value="1"/>
</dbReference>
<dbReference type="EMBL" id="JBELOE010000054">
    <property type="protein sequence ID" value="MER2490461.1"/>
    <property type="molecule type" value="Genomic_DNA"/>
</dbReference>
<protein>
    <submittedName>
        <fullName evidence="4">PAS domain-containing protein</fullName>
    </submittedName>
</protein>
<comment type="caution">
    <text evidence="4">The sequence shown here is derived from an EMBL/GenBank/DDBJ whole genome shotgun (WGS) entry which is preliminary data.</text>
</comment>
<feature type="domain" description="PAC" evidence="2">
    <location>
        <begin position="81"/>
        <end position="133"/>
    </location>
</feature>
<keyword evidence="1" id="KW-0597">Phosphoprotein</keyword>
<dbReference type="CDD" id="cd00130">
    <property type="entry name" value="PAS"/>
    <property type="match status" value="1"/>
</dbReference>
<gene>
    <name evidence="4" type="ORF">ABS311_01000</name>
</gene>
<dbReference type="InterPro" id="IPR035965">
    <property type="entry name" value="PAS-like_dom_sf"/>
</dbReference>
<organism evidence="4 5">
    <name type="scientific">Catenovulum sediminis</name>
    <dbReference type="NCBI Taxonomy" id="1740262"/>
    <lineage>
        <taxon>Bacteria</taxon>
        <taxon>Pseudomonadati</taxon>
        <taxon>Pseudomonadota</taxon>
        <taxon>Gammaproteobacteria</taxon>
        <taxon>Alteromonadales</taxon>
        <taxon>Alteromonadaceae</taxon>
        <taxon>Catenovulum</taxon>
    </lineage>
</organism>
<dbReference type="RefSeq" id="WP_143870213.1">
    <property type="nucleotide sequence ID" value="NZ_CP041660.1"/>
</dbReference>
<keyword evidence="5" id="KW-1185">Reference proteome</keyword>
<sequence length="266" mass="29411">MALGHELKNKAIIAAIDKSMGIVEFNMDGTIDDANLNFLNIVGYSLEELKGKHHRVLCEPEYAASEEYKAFWHELNQGQFRSGEYKRISKNGMAVYLQATYNPVFDENGQVIKVFKIAVDVSDKKRLELERAKQEAMLMELSTPVMKIWDKMLLLPIIGVVDSRRVQLIMEISLQNIMEFQAKIMILDIQGVPAVDSAVANHLIKVAKAAKLMGCTCIITGISPAISQALVNLGIELGDIVTQPSLKEGMNAALVSMGMEIGQSSK</sequence>
<feature type="domain" description="STAS" evidence="3">
    <location>
        <begin position="142"/>
        <end position="253"/>
    </location>
</feature>
<evidence type="ECO:0000256" key="1">
    <source>
        <dbReference type="ARBA" id="ARBA00022553"/>
    </source>
</evidence>
<dbReference type="PANTHER" id="PTHR33745">
    <property type="entry name" value="RSBT ANTAGONIST PROTEIN RSBS-RELATED"/>
    <property type="match status" value="1"/>
</dbReference>
<dbReference type="Pfam" id="PF01740">
    <property type="entry name" value="STAS"/>
    <property type="match status" value="1"/>
</dbReference>
<dbReference type="InterPro" id="IPR013655">
    <property type="entry name" value="PAS_fold_3"/>
</dbReference>
<dbReference type="SUPFAM" id="SSF52091">
    <property type="entry name" value="SpoIIaa-like"/>
    <property type="match status" value="1"/>
</dbReference>
<accession>A0ABV1RC30</accession>
<dbReference type="CDD" id="cd07041">
    <property type="entry name" value="STAS_RsbR_RsbS_like"/>
    <property type="match status" value="1"/>
</dbReference>
<evidence type="ECO:0000313" key="5">
    <source>
        <dbReference type="Proteomes" id="UP001467690"/>
    </source>
</evidence>
<dbReference type="InterPro" id="IPR036513">
    <property type="entry name" value="STAS_dom_sf"/>
</dbReference>
<dbReference type="Proteomes" id="UP001467690">
    <property type="component" value="Unassembled WGS sequence"/>
</dbReference>
<dbReference type="Pfam" id="PF08447">
    <property type="entry name" value="PAS_3"/>
    <property type="match status" value="1"/>
</dbReference>
<dbReference type="NCBIfam" id="TIGR00229">
    <property type="entry name" value="sensory_box"/>
    <property type="match status" value="1"/>
</dbReference>
<dbReference type="PROSITE" id="PS50113">
    <property type="entry name" value="PAC"/>
    <property type="match status" value="1"/>
</dbReference>
<name>A0ABV1RC30_9ALTE</name>
<evidence type="ECO:0000259" key="2">
    <source>
        <dbReference type="PROSITE" id="PS50113"/>
    </source>
</evidence>
<dbReference type="SUPFAM" id="SSF55785">
    <property type="entry name" value="PYP-like sensor domain (PAS domain)"/>
    <property type="match status" value="1"/>
</dbReference>
<reference evidence="4 5" key="1">
    <citation type="submission" date="2024-06" db="EMBL/GenBank/DDBJ databases">
        <authorList>
            <person name="Chen R.Y."/>
        </authorList>
    </citation>
    <scope>NUCLEOTIDE SEQUENCE [LARGE SCALE GENOMIC DNA]</scope>
    <source>
        <strain evidence="4 5">D2</strain>
    </source>
</reference>
<evidence type="ECO:0000259" key="3">
    <source>
        <dbReference type="PROSITE" id="PS50801"/>
    </source>
</evidence>
<dbReference type="Gene3D" id="3.30.750.24">
    <property type="entry name" value="STAS domain"/>
    <property type="match status" value="1"/>
</dbReference>
<dbReference type="PANTHER" id="PTHR33745:SF3">
    <property type="entry name" value="RSBT CO-ANTAGONIST PROTEIN RSBRC"/>
    <property type="match status" value="1"/>
</dbReference>
<dbReference type="InterPro" id="IPR051932">
    <property type="entry name" value="Bact_StressResp_Reg"/>
</dbReference>
<evidence type="ECO:0000313" key="4">
    <source>
        <dbReference type="EMBL" id="MER2490461.1"/>
    </source>
</evidence>
<dbReference type="InterPro" id="IPR000014">
    <property type="entry name" value="PAS"/>
</dbReference>
<dbReference type="InterPro" id="IPR000700">
    <property type="entry name" value="PAS-assoc_C"/>
</dbReference>
<dbReference type="Gene3D" id="3.30.450.20">
    <property type="entry name" value="PAS domain"/>
    <property type="match status" value="1"/>
</dbReference>